<name>A0AAV4HRG3_9GAST</name>
<sequence length="206" mass="23373">MHRRKLLLTNAYDVYMCKEDRDGGTEAKRSSVDMPSRTGSTETRFCAHLSAGAITVIADIRPTALDTVLDYAHDTQIPVIIINNPANPTEVDDTRQAMQIYMEPGLTPTVVEMVNNIYMWERVYYIYDSLDAFPRIEQIHDTLHKMYFTPDVQPYSVTNASACIDLLMNIYKHNRGYDIRAILDIEPEKAQTVIDAVVGNISSHNV</sequence>
<dbReference type="EMBL" id="BMAT01002133">
    <property type="protein sequence ID" value="GFR99618.1"/>
    <property type="molecule type" value="Genomic_DNA"/>
</dbReference>
<keyword evidence="1" id="KW-0675">Receptor</keyword>
<evidence type="ECO:0000313" key="2">
    <source>
        <dbReference type="Proteomes" id="UP000762676"/>
    </source>
</evidence>
<gene>
    <name evidence="1" type="ORF">ElyMa_001050000</name>
</gene>
<evidence type="ECO:0000313" key="1">
    <source>
        <dbReference type="EMBL" id="GFR99618.1"/>
    </source>
</evidence>
<organism evidence="1 2">
    <name type="scientific">Elysia marginata</name>
    <dbReference type="NCBI Taxonomy" id="1093978"/>
    <lineage>
        <taxon>Eukaryota</taxon>
        <taxon>Metazoa</taxon>
        <taxon>Spiralia</taxon>
        <taxon>Lophotrochozoa</taxon>
        <taxon>Mollusca</taxon>
        <taxon>Gastropoda</taxon>
        <taxon>Heterobranchia</taxon>
        <taxon>Euthyneura</taxon>
        <taxon>Panpulmonata</taxon>
        <taxon>Sacoglossa</taxon>
        <taxon>Placobranchoidea</taxon>
        <taxon>Plakobranchidae</taxon>
        <taxon>Elysia</taxon>
    </lineage>
</organism>
<dbReference type="Gene3D" id="3.40.50.2300">
    <property type="match status" value="2"/>
</dbReference>
<reference evidence="1 2" key="1">
    <citation type="journal article" date="2021" name="Elife">
        <title>Chloroplast acquisition without the gene transfer in kleptoplastic sea slugs, Plakobranchus ocellatus.</title>
        <authorList>
            <person name="Maeda T."/>
            <person name="Takahashi S."/>
            <person name="Yoshida T."/>
            <person name="Shimamura S."/>
            <person name="Takaki Y."/>
            <person name="Nagai Y."/>
            <person name="Toyoda A."/>
            <person name="Suzuki Y."/>
            <person name="Arimoto A."/>
            <person name="Ishii H."/>
            <person name="Satoh N."/>
            <person name="Nishiyama T."/>
            <person name="Hasebe M."/>
            <person name="Maruyama T."/>
            <person name="Minagawa J."/>
            <person name="Obokata J."/>
            <person name="Shigenobu S."/>
        </authorList>
    </citation>
    <scope>NUCLEOTIDE SEQUENCE [LARGE SCALE GENOMIC DNA]</scope>
</reference>
<accession>A0AAV4HRG3</accession>
<comment type="caution">
    <text evidence="1">The sequence shown here is derived from an EMBL/GenBank/DDBJ whole genome shotgun (WGS) entry which is preliminary data.</text>
</comment>
<dbReference type="Proteomes" id="UP000762676">
    <property type="component" value="Unassembled WGS sequence"/>
</dbReference>
<keyword evidence="2" id="KW-1185">Reference proteome</keyword>
<dbReference type="AlphaFoldDB" id="A0AAV4HRG3"/>
<protein>
    <submittedName>
        <fullName evidence="1">Glutamate receptor 1</fullName>
    </submittedName>
</protein>
<proteinExistence type="predicted"/>